<feature type="compositionally biased region" description="Low complexity" evidence="1">
    <location>
        <begin position="616"/>
        <end position="642"/>
    </location>
</feature>
<dbReference type="RefSeq" id="XP_036357973.1">
    <property type="nucleotide sequence ID" value="XM_036502080.1"/>
</dbReference>
<feature type="compositionally biased region" description="Polar residues" evidence="1">
    <location>
        <begin position="351"/>
        <end position="369"/>
    </location>
</feature>
<keyword evidence="3" id="KW-1185">Reference proteome</keyword>
<feature type="compositionally biased region" description="Basic and acidic residues" evidence="1">
    <location>
        <begin position="398"/>
        <end position="409"/>
    </location>
</feature>
<dbReference type="CDD" id="cd16105">
    <property type="entry name" value="Ubl_ASPSCR1_like"/>
    <property type="match status" value="1"/>
</dbReference>
<protein>
    <submittedName>
        <fullName evidence="4">Tether containing UBX domain for GLUT4 isoform X1</fullName>
    </submittedName>
</protein>
<dbReference type="GO" id="GO:0005634">
    <property type="term" value="C:nucleus"/>
    <property type="evidence" value="ECO:0007669"/>
    <property type="project" value="TreeGrafter"/>
</dbReference>
<dbReference type="GO" id="GO:0042593">
    <property type="term" value="P:glucose homeostasis"/>
    <property type="evidence" value="ECO:0007669"/>
    <property type="project" value="TreeGrafter"/>
</dbReference>
<feature type="region of interest" description="Disordered" evidence="1">
    <location>
        <begin position="349"/>
        <end position="369"/>
    </location>
</feature>
<organism evidence="3 4">
    <name type="scientific">Octopus sinensis</name>
    <name type="common">East Asian common octopus</name>
    <dbReference type="NCBI Taxonomy" id="2607531"/>
    <lineage>
        <taxon>Eukaryota</taxon>
        <taxon>Metazoa</taxon>
        <taxon>Spiralia</taxon>
        <taxon>Lophotrochozoa</taxon>
        <taxon>Mollusca</taxon>
        <taxon>Cephalopoda</taxon>
        <taxon>Coleoidea</taxon>
        <taxon>Octopodiformes</taxon>
        <taxon>Octopoda</taxon>
        <taxon>Incirrata</taxon>
        <taxon>Octopodidae</taxon>
        <taxon>Octopus</taxon>
    </lineage>
</organism>
<feature type="compositionally biased region" description="Basic and acidic residues" evidence="1">
    <location>
        <begin position="261"/>
        <end position="303"/>
    </location>
</feature>
<evidence type="ECO:0000259" key="2">
    <source>
        <dbReference type="PROSITE" id="PS50033"/>
    </source>
</evidence>
<feature type="compositionally biased region" description="Polar residues" evidence="1">
    <location>
        <begin position="603"/>
        <end position="615"/>
    </location>
</feature>
<dbReference type="Gene3D" id="3.10.20.90">
    <property type="entry name" value="Phosphatidylinositol 3-kinase Catalytic Subunit, Chain A, domain 1"/>
    <property type="match status" value="2"/>
</dbReference>
<dbReference type="PROSITE" id="PS50033">
    <property type="entry name" value="UBX"/>
    <property type="match status" value="1"/>
</dbReference>
<feature type="region of interest" description="Disordered" evidence="1">
    <location>
        <begin position="599"/>
        <end position="646"/>
    </location>
</feature>
<dbReference type="InterPro" id="IPR059238">
    <property type="entry name" value="UBX1_UBXN9"/>
</dbReference>
<dbReference type="InterPro" id="IPR029071">
    <property type="entry name" value="Ubiquitin-like_domsf"/>
</dbReference>
<proteinExistence type="predicted"/>
<dbReference type="CDD" id="cd17075">
    <property type="entry name" value="UBX1_UBXN9"/>
    <property type="match status" value="1"/>
</dbReference>
<feature type="region of interest" description="Disordered" evidence="1">
    <location>
        <begin position="214"/>
        <end position="303"/>
    </location>
</feature>
<dbReference type="Pfam" id="PF11470">
    <property type="entry name" value="TUG-UBL1"/>
    <property type="match status" value="1"/>
</dbReference>
<evidence type="ECO:0000256" key="1">
    <source>
        <dbReference type="SAM" id="MobiDB-lite"/>
    </source>
</evidence>
<feature type="compositionally biased region" description="Polar residues" evidence="1">
    <location>
        <begin position="244"/>
        <end position="259"/>
    </location>
</feature>
<gene>
    <name evidence="4" type="primary">LOC115210863</name>
</gene>
<dbReference type="AlphaFoldDB" id="A0A7E6ERL6"/>
<dbReference type="PANTHER" id="PTHR46467:SF1">
    <property type="entry name" value="TETHER CONTAINING UBX DOMAIN FOR GLUT4"/>
    <property type="match status" value="1"/>
</dbReference>
<feature type="region of interest" description="Disordered" evidence="1">
    <location>
        <begin position="381"/>
        <end position="420"/>
    </location>
</feature>
<accession>A0A7E6ERL6</accession>
<evidence type="ECO:0000313" key="4">
    <source>
        <dbReference type="RefSeq" id="XP_036357973.1"/>
    </source>
</evidence>
<feature type="domain" description="UBX" evidence="2">
    <location>
        <begin position="486"/>
        <end position="562"/>
    </location>
</feature>
<sequence length="669" mass="76121">MAFNIQILCPNGRRQNIKTNFNTTLLQILEDCCKKQGFLPPEDYSLMHGRTVLDLTLSIRYLNLTNNAKLELVKAATPRKESEIIVALQLSDGTRLQKSFLPQVTLWEILQHWQKEADSSLQPLLTTEVDTSGSTCVHPICIYMREEIIGEIALKTTPLRKLGLTGGKAVIRLVHRQVDDVTYAQIIQKIDAETAKKMKLDQIAAKHLREEKNERELQAVRDVGDSSSDMMEISQEAPKPVSAAQPNMQISGHLTSPQDVAQRDQQREFKQQQQRKLQERNFANERLVHGETEGTTDHEIVQDTNREAVKKIKVEAKADIHLRERKTEKEMETVRDVGDSSSDCMMEISQGEHSSVSETQPNVQSSGHEENLISSQEMMWHDQQRTSTLQQQQQQQQKLRDRNSSQESDKESDDFQIPERNTLIFYQGEKENEQTTYEDLPDEFFEVTKADVMTMMHDLQKRFQELENVPLMTKSAKEAKLFQKYAKYKAATIRIHFPDRMVLQGTFHPKEEVAALHQFVRDNLEDSNTVFHLYISPPKKTLKNMSESLISAKLVPASNVFFSSTCNKAPFLKADLSAHITCKKNIDISFPYSEKNNKKETASYKSSQASTSQENPSTSTPKPSGSTSTPKPSGSTPKPSGSQNYENFVPKWFKLGQITQLPAKMVETD</sequence>
<dbReference type="InterPro" id="IPR021569">
    <property type="entry name" value="TUG-UBL1"/>
</dbReference>
<dbReference type="SUPFAM" id="SSF54236">
    <property type="entry name" value="Ubiquitin-like"/>
    <property type="match status" value="2"/>
</dbReference>
<dbReference type="SMART" id="SM00166">
    <property type="entry name" value="UBX"/>
    <property type="match status" value="1"/>
</dbReference>
<evidence type="ECO:0000313" key="3">
    <source>
        <dbReference type="Proteomes" id="UP000515154"/>
    </source>
</evidence>
<feature type="compositionally biased region" description="Basic and acidic residues" evidence="1">
    <location>
        <begin position="214"/>
        <end position="224"/>
    </location>
</feature>
<dbReference type="Proteomes" id="UP000515154">
    <property type="component" value="Linkage group LG4"/>
</dbReference>
<dbReference type="GO" id="GO:0012506">
    <property type="term" value="C:vesicle membrane"/>
    <property type="evidence" value="ECO:0007669"/>
    <property type="project" value="TreeGrafter"/>
</dbReference>
<dbReference type="InterPro" id="IPR001012">
    <property type="entry name" value="UBX_dom"/>
</dbReference>
<name>A0A7E6ERL6_9MOLL</name>
<reference evidence="4" key="1">
    <citation type="submission" date="2025-08" db="UniProtKB">
        <authorList>
            <consortium name="RefSeq"/>
        </authorList>
    </citation>
    <scope>IDENTIFICATION</scope>
</reference>
<dbReference type="PANTHER" id="PTHR46467">
    <property type="entry name" value="TETHER CONTAINING UBX DOMAIN FOR GLUT4"/>
    <property type="match status" value="1"/>
</dbReference>
<dbReference type="GO" id="GO:0005737">
    <property type="term" value="C:cytoplasm"/>
    <property type="evidence" value="ECO:0007669"/>
    <property type="project" value="TreeGrafter"/>
</dbReference>
<dbReference type="Pfam" id="PF00789">
    <property type="entry name" value="UBX"/>
    <property type="match status" value="1"/>
</dbReference>
<dbReference type="GO" id="GO:0006886">
    <property type="term" value="P:intracellular protein transport"/>
    <property type="evidence" value="ECO:0007669"/>
    <property type="project" value="TreeGrafter"/>
</dbReference>
<dbReference type="CDD" id="cd16118">
    <property type="entry name" value="UBX2_UBXN9"/>
    <property type="match status" value="1"/>
</dbReference>